<evidence type="ECO:0000313" key="1">
    <source>
        <dbReference type="EMBL" id="GAI17456.1"/>
    </source>
</evidence>
<organism evidence="1">
    <name type="scientific">marine sediment metagenome</name>
    <dbReference type="NCBI Taxonomy" id="412755"/>
    <lineage>
        <taxon>unclassified sequences</taxon>
        <taxon>metagenomes</taxon>
        <taxon>ecological metagenomes</taxon>
    </lineage>
</organism>
<dbReference type="EMBL" id="BARV01004351">
    <property type="protein sequence ID" value="GAI17456.1"/>
    <property type="molecule type" value="Genomic_DNA"/>
</dbReference>
<comment type="caution">
    <text evidence="1">The sequence shown here is derived from an EMBL/GenBank/DDBJ whole genome shotgun (WGS) entry which is preliminary data.</text>
</comment>
<feature type="non-terminal residue" evidence="1">
    <location>
        <position position="1"/>
    </location>
</feature>
<proteinExistence type="predicted"/>
<protein>
    <submittedName>
        <fullName evidence="1">Uncharacterized protein</fullName>
    </submittedName>
</protein>
<reference evidence="1" key="1">
    <citation type="journal article" date="2014" name="Front. Microbiol.">
        <title>High frequency of phylogenetically diverse reductive dehalogenase-homologous genes in deep subseafloor sedimentary metagenomes.</title>
        <authorList>
            <person name="Kawai M."/>
            <person name="Futagami T."/>
            <person name="Toyoda A."/>
            <person name="Takaki Y."/>
            <person name="Nishi S."/>
            <person name="Hori S."/>
            <person name="Arai W."/>
            <person name="Tsubouchi T."/>
            <person name="Morono Y."/>
            <person name="Uchiyama I."/>
            <person name="Ito T."/>
            <person name="Fujiyama A."/>
            <person name="Inagaki F."/>
            <person name="Takami H."/>
        </authorList>
    </citation>
    <scope>NUCLEOTIDE SEQUENCE</scope>
    <source>
        <strain evidence="1">Expedition CK06-06</strain>
    </source>
</reference>
<accession>X1MHD4</accession>
<dbReference type="AlphaFoldDB" id="X1MHD4"/>
<name>X1MHD4_9ZZZZ</name>
<gene>
    <name evidence="1" type="ORF">S06H3_09731</name>
</gene>
<sequence>LTYMAYLQYQKWHNERTSGELYSRYVFLI</sequence>